<dbReference type="AlphaFoldDB" id="A0A4W3GG86"/>
<dbReference type="GO" id="GO:0015631">
    <property type="term" value="F:tubulin binding"/>
    <property type="evidence" value="ECO:0007669"/>
    <property type="project" value="TreeGrafter"/>
</dbReference>
<dbReference type="OMA" id="QISARWH"/>
<dbReference type="Ensembl" id="ENSCMIT00000002493.1">
    <property type="protein sequence ID" value="ENSCMIP00000002406.1"/>
    <property type="gene ID" value="ENSCMIG00000001412.1"/>
</dbReference>
<reference evidence="3" key="1">
    <citation type="journal article" date="2006" name="Science">
        <title>Ancient noncoding elements conserved in the human genome.</title>
        <authorList>
            <person name="Venkatesh B."/>
            <person name="Kirkness E.F."/>
            <person name="Loh Y.H."/>
            <person name="Halpern A.L."/>
            <person name="Lee A.P."/>
            <person name="Johnson J."/>
            <person name="Dandona N."/>
            <person name="Viswanathan L.D."/>
            <person name="Tay A."/>
            <person name="Venter J.C."/>
            <person name="Strausberg R.L."/>
            <person name="Brenner S."/>
        </authorList>
    </citation>
    <scope>NUCLEOTIDE SEQUENCE [LARGE SCALE GENOMIC DNA]</scope>
</reference>
<dbReference type="GO" id="GO:0005929">
    <property type="term" value="C:cilium"/>
    <property type="evidence" value="ECO:0007669"/>
    <property type="project" value="TreeGrafter"/>
</dbReference>
<sequence length="1194" mass="133795">MRNVVVFCCSISTESVPVFLANPPIISFTDYKVGQIYETNVELQNLTSNSRHVRVIPPSTPFFSMGLGKFPGVGGIVAPGMTCQYTIRFAPDSSANYEDLLIVETQSHFPLVVPIEAKRLPPILTLPRTLDCGHCLVGGMKISQFLCKNKGFNSGRFCMMLKKMWPTTNFRSVAASGFLEAPPFAIRPAVFELHPGQGIILELILSWVTSGTGQLVALDFVSVTGGESPAAPGECTDMTAEHFVRFDTINPQTCSQKEIIIRNATYVELPYCWQLMKPNLQPVIPGEPSKETNIEYIPDVDLAFDICPDSGVLQPLQEHHFVLSYFPHELKDYHGVFYLILRDIPEVSNISQPERALRIASTVVNNVIAMEVEVKGYTEPFHVKLEPYAILIPGENYIHTTLKKHFKVWHDRHSFSLQYFPHEPNNSHDLQISITGGKPDKITHNLKCTIKHQKEPIFLHLEATVLGPHLCIDLPSLDFGLVRLRTAMISKILIKNPCQISARWHLQESTVCLRERNEAVSQFTFKPCRGELLPLASCCVTILFKPQRCQSLKTVLQLNVENGSTSHLSVMAEVQEMHVCLMNCSLAFKVLYVGIPAQGIATLFNQTQLPVKFHWGKVSIGGKNNCVRKQMSFAVFPFQGEVTDLALLCKVERMKEPLLLQMSGNPMGLKVTYNVLNKANQNRYVLCLGNICMTSRPSPLVLPLPKISPPRTQVRLYYVLSLCVKQHMQFISLCCLDLLTLCASRPPTEHLDMMLAHSKGVSFEVNPTTGTLGPFQRRIIKVTAFNNMWGNYHDRLVCQVCAFPFSLSRHLPIDNVKFGTHTFGGDMVSLPVDIINTTPFDIRLDWEMYNRGLPDLHLLDLFVSYGEKFPLKDVEGNEFIARKPPEIKPVHQVDWNAIPNNSSSMICYQEEKEKTFIEDLILLTLRPHEGVLSDYPYAITPRQVVVPAKRSAAVNVSFTPLQLTDLIMEKECDSFAQGFMSLDSEVRQDHKISLDQKSMKLINSTEIPLHFKLLVWRPFRVIKVDLLNKSSKNDASKTLVLLAQNYMLVSSAAVGLFASQARGPTGVKFPYSTIPLYGYVSVPGFELSCDDIDFGICLVGQTRIKEVFLINNTASKSFWTASFGKDHGPTFSSPSLLPLQSIITNITLFLVHCRDSQEYSINVLVRGLLGENPHTLSVSGSGSYDGRYEAFCTP</sequence>
<evidence type="ECO:0000313" key="2">
    <source>
        <dbReference type="Ensembl" id="ENSCMIP00000002406.1"/>
    </source>
</evidence>
<proteinExistence type="predicted"/>
<dbReference type="PANTHER" id="PTHR46348:SF1">
    <property type="entry name" value="DELETED IN LUNG AND ESOPHAGEAL CANCER PROTEIN 1"/>
    <property type="match status" value="1"/>
</dbReference>
<dbReference type="Gene3D" id="2.60.40.10">
    <property type="entry name" value="Immunoglobulins"/>
    <property type="match status" value="4"/>
</dbReference>
<dbReference type="STRING" id="7868.ENSCMIP00000002406"/>
<reference evidence="2" key="4">
    <citation type="submission" date="2025-08" db="UniProtKB">
        <authorList>
            <consortium name="Ensembl"/>
        </authorList>
    </citation>
    <scope>IDENTIFICATION</scope>
</reference>
<evidence type="ECO:0000259" key="1">
    <source>
        <dbReference type="Pfam" id="PF23277"/>
    </source>
</evidence>
<dbReference type="GO" id="GO:0008285">
    <property type="term" value="P:negative regulation of cell population proliferation"/>
    <property type="evidence" value="ECO:0007669"/>
    <property type="project" value="InterPro"/>
</dbReference>
<dbReference type="InterPro" id="IPR033304">
    <property type="entry name" value="DLEC1"/>
</dbReference>
<dbReference type="Proteomes" id="UP000314986">
    <property type="component" value="Unassembled WGS sequence"/>
</dbReference>
<accession>A0A4W3GG86</accession>
<name>A0A4W3GG86_CALMI</name>
<reference evidence="3" key="3">
    <citation type="journal article" date="2014" name="Nature">
        <title>Elephant shark genome provides unique insights into gnathostome evolution.</title>
        <authorList>
            <consortium name="International Elephant Shark Genome Sequencing Consortium"/>
            <person name="Venkatesh B."/>
            <person name="Lee A.P."/>
            <person name="Ravi V."/>
            <person name="Maurya A.K."/>
            <person name="Lian M.M."/>
            <person name="Swann J.B."/>
            <person name="Ohta Y."/>
            <person name="Flajnik M.F."/>
            <person name="Sutoh Y."/>
            <person name="Kasahara M."/>
            <person name="Hoon S."/>
            <person name="Gangu V."/>
            <person name="Roy S.W."/>
            <person name="Irimia M."/>
            <person name="Korzh V."/>
            <person name="Kondrychyn I."/>
            <person name="Lim Z.W."/>
            <person name="Tay B.H."/>
            <person name="Tohari S."/>
            <person name="Kong K.W."/>
            <person name="Ho S."/>
            <person name="Lorente-Galdos B."/>
            <person name="Quilez J."/>
            <person name="Marques-Bonet T."/>
            <person name="Raney B.J."/>
            <person name="Ingham P.W."/>
            <person name="Tay A."/>
            <person name="Hillier L.W."/>
            <person name="Minx P."/>
            <person name="Boehm T."/>
            <person name="Wilson R.K."/>
            <person name="Brenner S."/>
            <person name="Warren W.C."/>
        </authorList>
    </citation>
    <scope>NUCLEOTIDE SEQUENCE [LARGE SCALE GENOMIC DNA]</scope>
</reference>
<evidence type="ECO:0000313" key="3">
    <source>
        <dbReference type="Proteomes" id="UP000314986"/>
    </source>
</evidence>
<dbReference type="InParanoid" id="A0A4W3GG86"/>
<reference evidence="2" key="5">
    <citation type="submission" date="2025-09" db="UniProtKB">
        <authorList>
            <consortium name="Ensembl"/>
        </authorList>
    </citation>
    <scope>IDENTIFICATION</scope>
</reference>
<reference evidence="3" key="2">
    <citation type="journal article" date="2007" name="PLoS Biol.">
        <title>Survey sequencing and comparative analysis of the elephant shark (Callorhinchus milii) genome.</title>
        <authorList>
            <person name="Venkatesh B."/>
            <person name="Kirkness E.F."/>
            <person name="Loh Y.H."/>
            <person name="Halpern A.L."/>
            <person name="Lee A.P."/>
            <person name="Johnson J."/>
            <person name="Dandona N."/>
            <person name="Viswanathan L.D."/>
            <person name="Tay A."/>
            <person name="Venter J.C."/>
            <person name="Strausberg R.L."/>
            <person name="Brenner S."/>
        </authorList>
    </citation>
    <scope>NUCLEOTIDE SEQUENCE [LARGE SCALE GENOMIC DNA]</scope>
</reference>
<dbReference type="PANTHER" id="PTHR46348">
    <property type="entry name" value="DELETED IN LUNG AND ESOPHAGEAL CANCER PROTEIN 1"/>
    <property type="match status" value="1"/>
</dbReference>
<protein>
    <recommendedName>
        <fullName evidence="1">Deleted in lung and esophageal cancer protein 1 Ig-like domain-containing protein</fullName>
    </recommendedName>
</protein>
<dbReference type="Pfam" id="PF23277">
    <property type="entry name" value="Ig_Dlec1_1"/>
    <property type="match status" value="1"/>
</dbReference>
<dbReference type="InterPro" id="IPR013783">
    <property type="entry name" value="Ig-like_fold"/>
</dbReference>
<keyword evidence="3" id="KW-1185">Reference proteome</keyword>
<dbReference type="GO" id="GO:0005737">
    <property type="term" value="C:cytoplasm"/>
    <property type="evidence" value="ECO:0007669"/>
    <property type="project" value="TreeGrafter"/>
</dbReference>
<dbReference type="GeneTree" id="ENSGT00390000006098"/>
<dbReference type="InterPro" id="IPR059041">
    <property type="entry name" value="Ig_DLEC1_1"/>
</dbReference>
<feature type="domain" description="Deleted in lung and esophageal cancer protein 1 Ig-like" evidence="1">
    <location>
        <begin position="19"/>
        <end position="108"/>
    </location>
</feature>
<organism evidence="2 3">
    <name type="scientific">Callorhinchus milii</name>
    <name type="common">Ghost shark</name>
    <dbReference type="NCBI Taxonomy" id="7868"/>
    <lineage>
        <taxon>Eukaryota</taxon>
        <taxon>Metazoa</taxon>
        <taxon>Chordata</taxon>
        <taxon>Craniata</taxon>
        <taxon>Vertebrata</taxon>
        <taxon>Chondrichthyes</taxon>
        <taxon>Holocephali</taxon>
        <taxon>Chimaeriformes</taxon>
        <taxon>Callorhinchidae</taxon>
        <taxon>Callorhinchus</taxon>
    </lineage>
</organism>